<evidence type="ECO:0000256" key="1">
    <source>
        <dbReference type="ARBA" id="ARBA00022670"/>
    </source>
</evidence>
<dbReference type="Gene3D" id="2.60.40.10">
    <property type="entry name" value="Immunoglobulins"/>
    <property type="match status" value="2"/>
</dbReference>
<dbReference type="AlphaFoldDB" id="A0A916JQZ6"/>
<dbReference type="Proteomes" id="UP000683507">
    <property type="component" value="Chromosome"/>
</dbReference>
<evidence type="ECO:0000313" key="8">
    <source>
        <dbReference type="EMBL" id="CAG5086654.1"/>
    </source>
</evidence>
<dbReference type="InterPro" id="IPR013783">
    <property type="entry name" value="Ig-like_fold"/>
</dbReference>
<dbReference type="Pfam" id="PF20009">
    <property type="entry name" value="GEVED"/>
    <property type="match status" value="1"/>
</dbReference>
<keyword evidence="4" id="KW-0720">Serine protease</keyword>
<dbReference type="Pfam" id="PF18911">
    <property type="entry name" value="PKD_4"/>
    <property type="match status" value="1"/>
</dbReference>
<keyword evidence="3" id="KW-0378">Hydrolase</keyword>
<dbReference type="CDD" id="cd00063">
    <property type="entry name" value="FN3"/>
    <property type="match status" value="1"/>
</dbReference>
<feature type="domain" description="Fibronectin type-III" evidence="6">
    <location>
        <begin position="474"/>
        <end position="550"/>
    </location>
</feature>
<dbReference type="Pfam" id="PF00082">
    <property type="entry name" value="Peptidase_S8"/>
    <property type="match status" value="1"/>
</dbReference>
<dbReference type="CDD" id="cd00146">
    <property type="entry name" value="PKD"/>
    <property type="match status" value="1"/>
</dbReference>
<keyword evidence="1" id="KW-0645">Protease</keyword>
<dbReference type="KEGG" id="ptan:CRYO30217_03223"/>
<evidence type="ECO:0000256" key="2">
    <source>
        <dbReference type="ARBA" id="ARBA00022729"/>
    </source>
</evidence>
<dbReference type="Pfam" id="PF18962">
    <property type="entry name" value="Por_Secre_tail"/>
    <property type="match status" value="1"/>
</dbReference>
<evidence type="ECO:0000259" key="7">
    <source>
        <dbReference type="SMART" id="SM00089"/>
    </source>
</evidence>
<proteinExistence type="predicted"/>
<dbReference type="InterPro" id="IPR000601">
    <property type="entry name" value="PKD_dom"/>
</dbReference>
<gene>
    <name evidence="8" type="ORF">CRYO30217_03223</name>
</gene>
<dbReference type="Pfam" id="PF00041">
    <property type="entry name" value="fn3"/>
    <property type="match status" value="1"/>
</dbReference>
<dbReference type="PANTHER" id="PTHR42884:SF14">
    <property type="entry name" value="NEUROENDOCRINE CONVERTASE 1"/>
    <property type="match status" value="1"/>
</dbReference>
<feature type="chain" id="PRO_5037885215" description="T9SS C-terminal target domain-containing protein" evidence="5">
    <location>
        <begin position="19"/>
        <end position="1034"/>
    </location>
</feature>
<accession>A0A916JQZ6</accession>
<dbReference type="InterPro" id="IPR025667">
    <property type="entry name" value="SprB_repeat"/>
</dbReference>
<dbReference type="SUPFAM" id="SSF49299">
    <property type="entry name" value="PKD domain"/>
    <property type="match status" value="1"/>
</dbReference>
<dbReference type="InterPro" id="IPR003961">
    <property type="entry name" value="FN3_dom"/>
</dbReference>
<evidence type="ECO:0008006" key="10">
    <source>
        <dbReference type="Google" id="ProtNLM"/>
    </source>
</evidence>
<dbReference type="SUPFAM" id="SSF49265">
    <property type="entry name" value="Fibronectin type III"/>
    <property type="match status" value="1"/>
</dbReference>
<dbReference type="PANTHER" id="PTHR42884">
    <property type="entry name" value="PROPROTEIN CONVERTASE SUBTILISIN/KEXIN-RELATED"/>
    <property type="match status" value="1"/>
</dbReference>
<sequence length="1034" mass="109969">MKRTLLTLMLAVASPLFMGITAQESITHFDNKPYVEGEFLVQLKAGKSIKDVLNNMPEQYNVKLDRLLSKPMRIYLVTFDHHAISHQSFQAFMYTQKEVSIVDYNYKIEMRATLPNDADFADQWHHVNTGQTGGTADADIDSDLAWDITTGGQTATNDDIVVCLIESGNLDHVDLDGNRWFNANEIPNNSIDDDGNGYIDDYNGWNPVSQNDDYIPNGTNNLHGTNCLGMIGAKGNNGTLVAGANWDVKLMVVGDYSINTQANAIEAYTYPLEMRQLWNNSNGAEGAFVVATSSSWGIDGADPTNYPLWCNFYDTLGKYGVLNVGATTNQNLNVDTQGDMPTACGSDYMIGVGRTDHNDNTAGGYGATTIELGAPGINVVTTHNSNTTTTTTGTSFSCPLTAGVIGLAYSIPCPSFMAIVKANPQQGADLVLQALLSGTDPKTALANKFVTGGRLNAKNTLDDLMTLTCSGSICLSPSSITASNIGGTSADINWNPYDSATQYVFYYQEEGSGSWTNVDVTGTSYSMTGLMPCTTYEFYMQSICDQDSSSTTSVQTFTTTGCGNCVDLTYCTNAATDDVDEWIESVEIDAWSNVSGNDNGYGDFTNGGTSALSMDLGQSYAVTLTPDWGGTSYDEYFRVWIDLDQSGVFDASELVYDQGAAAQTAATGTISIPSNATPGSTRMRVQMAYLGSGQNTLPSECGTFQWGEVEDYCVDLVQTVICGMDVTNTVVDPTCADLDDGSIAVSVSGGSTPYSYDWGTLGNTSSSVNGLGDGTYELIITDGTGCDTTINYNLSYTTTIGVSVTTTDVSCNGLSDGSLTASATGSSGYSYAWNNSVNSANNANVAAGTYDVTVTDGSGCTGTASGTVNEPAAVNADFTVAENGMTAQFTNNSSTGSYLWDFGDGNTSTATNPSYTYTSEGTFTVCLTVSTSCGTDSTCTSVVSASTASIGNNENAYFSYYPNPAKDVMNISNVSNEVVTIDVVDATGRLLESYRVNRSSFEMNVSRMSGGTYFLNARNENGELLGTHKFTVLH</sequence>
<dbReference type="InterPro" id="IPR036116">
    <property type="entry name" value="FN3_sf"/>
</dbReference>
<dbReference type="GO" id="GO:0004252">
    <property type="term" value="F:serine-type endopeptidase activity"/>
    <property type="evidence" value="ECO:0007669"/>
    <property type="project" value="InterPro"/>
</dbReference>
<dbReference type="InterPro" id="IPR045474">
    <property type="entry name" value="GEVED"/>
</dbReference>
<dbReference type="InterPro" id="IPR026444">
    <property type="entry name" value="Secre_tail"/>
</dbReference>
<dbReference type="PROSITE" id="PS00138">
    <property type="entry name" value="SUBTILASE_SER"/>
    <property type="match status" value="1"/>
</dbReference>
<dbReference type="InterPro" id="IPR000209">
    <property type="entry name" value="Peptidase_S8/S53_dom"/>
</dbReference>
<dbReference type="SMART" id="SM00089">
    <property type="entry name" value="PKD"/>
    <property type="match status" value="1"/>
</dbReference>
<dbReference type="InterPro" id="IPR022409">
    <property type="entry name" value="PKD/Chitinase_dom"/>
</dbReference>
<dbReference type="NCBIfam" id="TIGR04183">
    <property type="entry name" value="Por_Secre_tail"/>
    <property type="match status" value="1"/>
</dbReference>
<dbReference type="InterPro" id="IPR023828">
    <property type="entry name" value="Peptidase_S8_Ser-AS"/>
</dbReference>
<keyword evidence="9" id="KW-1185">Reference proteome</keyword>
<dbReference type="Pfam" id="PF13573">
    <property type="entry name" value="SprB"/>
    <property type="match status" value="2"/>
</dbReference>
<dbReference type="Gene3D" id="3.40.50.200">
    <property type="entry name" value="Peptidase S8/S53 domain"/>
    <property type="match status" value="1"/>
</dbReference>
<dbReference type="SMART" id="SM00060">
    <property type="entry name" value="FN3"/>
    <property type="match status" value="1"/>
</dbReference>
<dbReference type="InterPro" id="IPR035986">
    <property type="entry name" value="PKD_dom_sf"/>
</dbReference>
<evidence type="ECO:0000256" key="5">
    <source>
        <dbReference type="SAM" id="SignalP"/>
    </source>
</evidence>
<reference evidence="8" key="1">
    <citation type="submission" date="2021-04" db="EMBL/GenBank/DDBJ databases">
        <authorList>
            <person name="Rodrigo-Torres L."/>
            <person name="Arahal R. D."/>
            <person name="Lucena T."/>
        </authorList>
    </citation>
    <scope>NUCLEOTIDE SEQUENCE</scope>
    <source>
        <strain evidence="8">AS29M-1</strain>
    </source>
</reference>
<dbReference type="PRINTS" id="PR00723">
    <property type="entry name" value="SUBTILISIN"/>
</dbReference>
<dbReference type="RefSeq" id="WP_258543410.1">
    <property type="nucleotide sequence ID" value="NZ_OU015584.1"/>
</dbReference>
<protein>
    <recommendedName>
        <fullName evidence="10">T9SS C-terminal target domain-containing protein</fullName>
    </recommendedName>
</protein>
<evidence type="ECO:0000256" key="4">
    <source>
        <dbReference type="ARBA" id="ARBA00022825"/>
    </source>
</evidence>
<feature type="domain" description="PKD/Chitinase" evidence="7">
    <location>
        <begin position="875"/>
        <end position="947"/>
    </location>
</feature>
<dbReference type="InterPro" id="IPR015500">
    <property type="entry name" value="Peptidase_S8_subtilisin-rel"/>
</dbReference>
<dbReference type="SUPFAM" id="SSF52743">
    <property type="entry name" value="Subtilisin-like"/>
    <property type="match status" value="1"/>
</dbReference>
<name>A0A916JQZ6_9FLAO</name>
<keyword evidence="2 5" id="KW-0732">Signal</keyword>
<dbReference type="InterPro" id="IPR036852">
    <property type="entry name" value="Peptidase_S8/S53_dom_sf"/>
</dbReference>
<organism evidence="8 9">
    <name type="scientific">Parvicella tangerina</name>
    <dbReference type="NCBI Taxonomy" id="2829795"/>
    <lineage>
        <taxon>Bacteria</taxon>
        <taxon>Pseudomonadati</taxon>
        <taxon>Bacteroidota</taxon>
        <taxon>Flavobacteriia</taxon>
        <taxon>Flavobacteriales</taxon>
        <taxon>Parvicellaceae</taxon>
        <taxon>Parvicella</taxon>
    </lineage>
</organism>
<evidence type="ECO:0000313" key="9">
    <source>
        <dbReference type="Proteomes" id="UP000683507"/>
    </source>
</evidence>
<evidence type="ECO:0000256" key="3">
    <source>
        <dbReference type="ARBA" id="ARBA00022801"/>
    </source>
</evidence>
<feature type="signal peptide" evidence="5">
    <location>
        <begin position="1"/>
        <end position="18"/>
    </location>
</feature>
<dbReference type="GO" id="GO:0016020">
    <property type="term" value="C:membrane"/>
    <property type="evidence" value="ECO:0007669"/>
    <property type="project" value="TreeGrafter"/>
</dbReference>
<dbReference type="EMBL" id="OU015584">
    <property type="protein sequence ID" value="CAG5086654.1"/>
    <property type="molecule type" value="Genomic_DNA"/>
</dbReference>
<dbReference type="GO" id="GO:0016485">
    <property type="term" value="P:protein processing"/>
    <property type="evidence" value="ECO:0007669"/>
    <property type="project" value="TreeGrafter"/>
</dbReference>
<evidence type="ECO:0000259" key="6">
    <source>
        <dbReference type="SMART" id="SM00060"/>
    </source>
</evidence>